<organism evidence="3 4">
    <name type="scientific">Pseudomonas cremoricolorata</name>
    <dbReference type="NCBI Taxonomy" id="157783"/>
    <lineage>
        <taxon>Bacteria</taxon>
        <taxon>Pseudomonadati</taxon>
        <taxon>Pseudomonadota</taxon>
        <taxon>Gammaproteobacteria</taxon>
        <taxon>Pseudomonadales</taxon>
        <taxon>Pseudomonadaceae</taxon>
        <taxon>Pseudomonas</taxon>
    </lineage>
</organism>
<evidence type="ECO:0000256" key="1">
    <source>
        <dbReference type="ARBA" id="ARBA00023027"/>
    </source>
</evidence>
<keyword evidence="1" id="KW-0520">NAD</keyword>
<reference evidence="3 4" key="1">
    <citation type="submission" date="2014-09" db="EMBL/GenBank/DDBJ databases">
        <authorList>
            <person name="Chan K.-G."/>
        </authorList>
    </citation>
    <scope>NUCLEOTIDE SEQUENCE [LARGE SCALE GENOMIC DNA]</scope>
    <source>
        <strain evidence="3 4">ND07</strain>
    </source>
</reference>
<dbReference type="STRING" id="157783.LK03_16800"/>
<protein>
    <submittedName>
        <fullName evidence="3">UDP-glucuronate 5-epimerase</fullName>
    </submittedName>
</protein>
<dbReference type="Pfam" id="PF01370">
    <property type="entry name" value="Epimerase"/>
    <property type="match status" value="1"/>
</dbReference>
<keyword evidence="4" id="KW-1185">Reference proteome</keyword>
<dbReference type="InterPro" id="IPR001509">
    <property type="entry name" value="Epimerase_deHydtase"/>
</dbReference>
<dbReference type="eggNOG" id="COG0451">
    <property type="taxonomic scope" value="Bacteria"/>
</dbReference>
<gene>
    <name evidence="3" type="ORF">LK03_16800</name>
</gene>
<proteinExistence type="predicted"/>
<sequence length="364" mass="40196">MKVLVTGVAGFIGAHTCRRLLLDGHDVHGIDNFNDYYDPALKHARVQWVRRDASSNAINGTSVGKLTLDSLNLADRNGVASLFASQRPDVVVHLAAQAGVRYSLQNPHAYLDSNLAGFLNVLEGCRRNPVSHLLYASSSSVYGANLSTPYRVQDAVDHPLSLYAATKKANEAMAHSYSHLFGIPSSGLRFFTVYGPWGRPDMSPMLFARAISEGRPIQLFNEGRHQRDFTYIDDIVESLVRLIPLPPTSNPGWNSHRPDPASSHAPWRLYNIGGQRPVQLLDYVALLEKHLQRGAHIELLPLQPGDVLSTFADASDLADVTGFTPEISLDQGLGRFVAWFKNHYSPSPAPFSPAREQSDRRRTP</sequence>
<dbReference type="Proteomes" id="UP000029493">
    <property type="component" value="Chromosome"/>
</dbReference>
<dbReference type="SUPFAM" id="SSF51735">
    <property type="entry name" value="NAD(P)-binding Rossmann-fold domains"/>
    <property type="match status" value="1"/>
</dbReference>
<evidence type="ECO:0000259" key="2">
    <source>
        <dbReference type="Pfam" id="PF01370"/>
    </source>
</evidence>
<dbReference type="KEGG" id="psw:LK03_16800"/>
<accession>A0A089WNF0</accession>
<name>A0A089WNF0_9PSED</name>
<dbReference type="PANTHER" id="PTHR43574">
    <property type="entry name" value="EPIMERASE-RELATED"/>
    <property type="match status" value="1"/>
</dbReference>
<evidence type="ECO:0000313" key="4">
    <source>
        <dbReference type="Proteomes" id="UP000029493"/>
    </source>
</evidence>
<dbReference type="AlphaFoldDB" id="A0A089WNF0"/>
<dbReference type="RefSeq" id="WP_038413462.1">
    <property type="nucleotide sequence ID" value="NZ_CP009455.1"/>
</dbReference>
<dbReference type="OrthoDB" id="9803010at2"/>
<dbReference type="PRINTS" id="PR01713">
    <property type="entry name" value="NUCEPIMERASE"/>
</dbReference>
<dbReference type="CDD" id="cd05253">
    <property type="entry name" value="UDP_GE_SDE_e"/>
    <property type="match status" value="1"/>
</dbReference>
<dbReference type="EMBL" id="CP009455">
    <property type="protein sequence ID" value="AIR90825.1"/>
    <property type="molecule type" value="Genomic_DNA"/>
</dbReference>
<dbReference type="InterPro" id="IPR036291">
    <property type="entry name" value="NAD(P)-bd_dom_sf"/>
</dbReference>
<evidence type="ECO:0000313" key="3">
    <source>
        <dbReference type="EMBL" id="AIR90825.1"/>
    </source>
</evidence>
<dbReference type="Gene3D" id="3.40.50.720">
    <property type="entry name" value="NAD(P)-binding Rossmann-like Domain"/>
    <property type="match status" value="1"/>
</dbReference>
<feature type="domain" description="NAD-dependent epimerase/dehydratase" evidence="2">
    <location>
        <begin position="3"/>
        <end position="243"/>
    </location>
</feature>